<dbReference type="PANTHER" id="PTHR43569">
    <property type="entry name" value="AMIDOHYDROLASE"/>
    <property type="match status" value="1"/>
</dbReference>
<dbReference type="EMBL" id="AWGB01000015">
    <property type="protein sequence ID" value="ESQ91821.1"/>
    <property type="molecule type" value="Genomic_DNA"/>
</dbReference>
<dbReference type="InterPro" id="IPR032466">
    <property type="entry name" value="Metal_Hydrolase"/>
</dbReference>
<dbReference type="PANTHER" id="PTHR43569:SF2">
    <property type="entry name" value="AMIDOHYDROLASE-RELATED DOMAIN-CONTAINING PROTEIN"/>
    <property type="match status" value="1"/>
</dbReference>
<dbReference type="Proteomes" id="UP000017837">
    <property type="component" value="Unassembled WGS sequence"/>
</dbReference>
<protein>
    <recommendedName>
        <fullName evidence="2">Amidohydrolase-related domain-containing protein</fullName>
    </recommendedName>
</protein>
<reference evidence="3 4" key="1">
    <citation type="journal article" date="2014" name="Nature">
        <title>Sequential evolution of bacterial morphology by co-option of a developmental regulator.</title>
        <authorList>
            <person name="Jiang C."/>
            <person name="Brown P.J."/>
            <person name="Ducret A."/>
            <person name="Brun Y.V."/>
        </authorList>
    </citation>
    <scope>NUCLEOTIDE SEQUENCE [LARGE SCALE GENOMIC DNA]</scope>
    <source>
        <strain evidence="3 4">DSM 16100</strain>
    </source>
</reference>
<dbReference type="PATRIC" id="fig|1121022.4.peg.1877"/>
<proteinExistence type="inferred from homology"/>
<dbReference type="STRING" id="1121022.GCA_000376105_02637"/>
<dbReference type="Gene3D" id="3.20.20.140">
    <property type="entry name" value="Metal-dependent hydrolases"/>
    <property type="match status" value="1"/>
</dbReference>
<dbReference type="InterPro" id="IPR052350">
    <property type="entry name" value="Metallo-dep_Lactonases"/>
</dbReference>
<dbReference type="InterPro" id="IPR006680">
    <property type="entry name" value="Amidohydro-rel"/>
</dbReference>
<evidence type="ECO:0000256" key="1">
    <source>
        <dbReference type="ARBA" id="ARBA00038310"/>
    </source>
</evidence>
<dbReference type="RefSeq" id="WP_018082301.1">
    <property type="nucleotide sequence ID" value="NZ_AQWM01000012.1"/>
</dbReference>
<dbReference type="GO" id="GO:0016787">
    <property type="term" value="F:hydrolase activity"/>
    <property type="evidence" value="ECO:0007669"/>
    <property type="project" value="InterPro"/>
</dbReference>
<evidence type="ECO:0000259" key="2">
    <source>
        <dbReference type="Pfam" id="PF04909"/>
    </source>
</evidence>
<sequence>MIRIDSHLHVWDPHMRPYAWLNQVPALNRRFGPEDLSLKLDYVIFVQADCHPDQALDEADWVAAMAADAGIIGIVAYAPLERGRTVLAHLEQLAVRPLVKGVRRNLQDVPADFIESAAHFDGMVCVAQAGLSIDLCVRAHQLPLVLPLLERLFTACPDAHVILDHLGKPAIGGEATPGRHAWSTNLARLAAFPNLYAKLSGLLTETVDYAWSTDLVSPYLKLAIDELSPDRCMFGSDWPVINLAGRMEDWIGIVESATSGLPEAAARAIWCDTACRAYRLSLPG</sequence>
<dbReference type="AlphaFoldDB" id="V4PTY9"/>
<gene>
    <name evidence="3" type="ORF">ABENE_09315</name>
</gene>
<organism evidence="3 4">
    <name type="scientific">Asticcacaulis benevestitus DSM 16100 = ATCC BAA-896</name>
    <dbReference type="NCBI Taxonomy" id="1121022"/>
    <lineage>
        <taxon>Bacteria</taxon>
        <taxon>Pseudomonadati</taxon>
        <taxon>Pseudomonadota</taxon>
        <taxon>Alphaproteobacteria</taxon>
        <taxon>Caulobacterales</taxon>
        <taxon>Caulobacteraceae</taxon>
        <taxon>Asticcacaulis</taxon>
    </lineage>
</organism>
<accession>V4PTY9</accession>
<feature type="domain" description="Amidohydrolase-related" evidence="2">
    <location>
        <begin position="4"/>
        <end position="280"/>
    </location>
</feature>
<comment type="caution">
    <text evidence="3">The sequence shown here is derived from an EMBL/GenBank/DDBJ whole genome shotgun (WGS) entry which is preliminary data.</text>
</comment>
<dbReference type="Pfam" id="PF04909">
    <property type="entry name" value="Amidohydro_2"/>
    <property type="match status" value="1"/>
</dbReference>
<dbReference type="SUPFAM" id="SSF51556">
    <property type="entry name" value="Metallo-dependent hydrolases"/>
    <property type="match status" value="1"/>
</dbReference>
<comment type="similarity">
    <text evidence="1">Belongs to the metallo-dependent hydrolases superfamily.</text>
</comment>
<keyword evidence="4" id="KW-1185">Reference proteome</keyword>
<dbReference type="eggNOG" id="COG3618">
    <property type="taxonomic scope" value="Bacteria"/>
</dbReference>
<evidence type="ECO:0000313" key="3">
    <source>
        <dbReference type="EMBL" id="ESQ91821.1"/>
    </source>
</evidence>
<name>V4PTY9_9CAUL</name>
<evidence type="ECO:0000313" key="4">
    <source>
        <dbReference type="Proteomes" id="UP000017837"/>
    </source>
</evidence>
<dbReference type="OrthoDB" id="9787654at2"/>